<dbReference type="PANTHER" id="PTHR38340">
    <property type="entry name" value="S-LAYER PROTEIN"/>
    <property type="match status" value="1"/>
</dbReference>
<proteinExistence type="predicted"/>
<dbReference type="EMBL" id="SLXU01000019">
    <property type="protein sequence ID" value="TCP58621.1"/>
    <property type="molecule type" value="Genomic_DNA"/>
</dbReference>
<dbReference type="PRINTS" id="PR00313">
    <property type="entry name" value="CABNDNGRPT"/>
</dbReference>
<accession>A0A4R2RG77</accession>
<dbReference type="PANTHER" id="PTHR38340:SF1">
    <property type="entry name" value="S-LAYER PROTEIN"/>
    <property type="match status" value="1"/>
</dbReference>
<dbReference type="Gene3D" id="2.150.10.10">
    <property type="entry name" value="Serralysin-like metalloprotease, C-terminal"/>
    <property type="match status" value="1"/>
</dbReference>
<evidence type="ECO:0000256" key="3">
    <source>
        <dbReference type="SAM" id="MobiDB-lite"/>
    </source>
</evidence>
<protein>
    <submittedName>
        <fullName evidence="4">Hemolysin type calcium-binding protein</fullName>
    </submittedName>
</protein>
<keyword evidence="5" id="KW-1185">Reference proteome</keyword>
<feature type="region of interest" description="Disordered" evidence="3">
    <location>
        <begin position="56"/>
        <end position="83"/>
    </location>
</feature>
<dbReference type="Pfam" id="PF00353">
    <property type="entry name" value="HemolysinCabind"/>
    <property type="match status" value="2"/>
</dbReference>
<evidence type="ECO:0000313" key="5">
    <source>
        <dbReference type="Proteomes" id="UP000295050"/>
    </source>
</evidence>
<gene>
    <name evidence="4" type="ORF">EV663_1191</name>
</gene>
<reference evidence="4 5" key="1">
    <citation type="submission" date="2019-03" db="EMBL/GenBank/DDBJ databases">
        <title>Genomic Encyclopedia of Type Strains, Phase IV (KMG-IV): sequencing the most valuable type-strain genomes for metagenomic binning, comparative biology and taxonomic classification.</title>
        <authorList>
            <person name="Goeker M."/>
        </authorList>
    </citation>
    <scope>NUCLEOTIDE SEQUENCE [LARGE SCALE GENOMIC DNA]</scope>
    <source>
        <strain evidence="4 5">DSM 24766</strain>
    </source>
</reference>
<feature type="non-terminal residue" evidence="4">
    <location>
        <position position="1"/>
    </location>
</feature>
<dbReference type="OrthoDB" id="733404at2"/>
<evidence type="ECO:0000256" key="1">
    <source>
        <dbReference type="ARBA" id="ARBA00004613"/>
    </source>
</evidence>
<feature type="compositionally biased region" description="Acidic residues" evidence="3">
    <location>
        <begin position="65"/>
        <end position="78"/>
    </location>
</feature>
<dbReference type="GO" id="GO:0005576">
    <property type="term" value="C:extracellular region"/>
    <property type="evidence" value="ECO:0007669"/>
    <property type="project" value="UniProtKB-SubCell"/>
</dbReference>
<keyword evidence="2" id="KW-0964">Secreted</keyword>
<dbReference type="Proteomes" id="UP000295050">
    <property type="component" value="Unassembled WGS sequence"/>
</dbReference>
<name>A0A4R2RG77_9RHOB</name>
<organism evidence="4 5">
    <name type="scientific">Rhodovulum bhavnagarense</name>
    <dbReference type="NCBI Taxonomy" id="992286"/>
    <lineage>
        <taxon>Bacteria</taxon>
        <taxon>Pseudomonadati</taxon>
        <taxon>Pseudomonadota</taxon>
        <taxon>Alphaproteobacteria</taxon>
        <taxon>Rhodobacterales</taxon>
        <taxon>Paracoccaceae</taxon>
        <taxon>Rhodovulum</taxon>
    </lineage>
</organism>
<sequence length="278" mass="29661">LYEQAVIRDVPVLGEDKTLDLSFDKPFEVAEVHIYFPYGVPSLEVIGGLPGDLDDKDAEGSIIADMDDDDDEDDDIEDGPTSGADVITGTAAADDLSGWAGDDLISGLEGDDYLRGGQGDDTLIGGEGRDELIGEEGADKLIGGLDDDTLTGWGGADHLIGGEGNDILYGNADDDILDGGEGDDFLTGGTGQDIFVYGIKGGEDVIRDFNAEQDRILLDSALLNEGETLEELLDRVAFQDDKNVVLNFGDDQQLVIHDIDLDELNVEIGEDDDDDDDE</sequence>
<comment type="caution">
    <text evidence="4">The sequence shown here is derived from an EMBL/GenBank/DDBJ whole genome shotgun (WGS) entry which is preliminary data.</text>
</comment>
<comment type="subcellular location">
    <subcellularLocation>
        <location evidence="1">Secreted</location>
    </subcellularLocation>
</comment>
<dbReference type="InterPro" id="IPR011049">
    <property type="entry name" value="Serralysin-like_metalloprot_C"/>
</dbReference>
<dbReference type="PROSITE" id="PS00330">
    <property type="entry name" value="HEMOLYSIN_CALCIUM"/>
    <property type="match status" value="1"/>
</dbReference>
<dbReference type="SUPFAM" id="SSF51120">
    <property type="entry name" value="beta-Roll"/>
    <property type="match status" value="2"/>
</dbReference>
<dbReference type="GO" id="GO:0005509">
    <property type="term" value="F:calcium ion binding"/>
    <property type="evidence" value="ECO:0007669"/>
    <property type="project" value="InterPro"/>
</dbReference>
<dbReference type="InterPro" id="IPR001343">
    <property type="entry name" value="Hemolysn_Ca-bd"/>
</dbReference>
<dbReference type="RefSeq" id="WP_132952881.1">
    <property type="nucleotide sequence ID" value="NZ_SLXU01000019.1"/>
</dbReference>
<dbReference type="AlphaFoldDB" id="A0A4R2RG77"/>
<evidence type="ECO:0000256" key="2">
    <source>
        <dbReference type="ARBA" id="ARBA00022525"/>
    </source>
</evidence>
<dbReference type="InterPro" id="IPR050557">
    <property type="entry name" value="RTX_toxin/Mannuronan_C5-epim"/>
</dbReference>
<dbReference type="InterPro" id="IPR018511">
    <property type="entry name" value="Hemolysin-typ_Ca-bd_CS"/>
</dbReference>
<evidence type="ECO:0000313" key="4">
    <source>
        <dbReference type="EMBL" id="TCP58621.1"/>
    </source>
</evidence>